<feature type="domain" description="PRD" evidence="8">
    <location>
        <begin position="188"/>
        <end position="294"/>
    </location>
</feature>
<dbReference type="InterPro" id="IPR003501">
    <property type="entry name" value="PTS_EIIB_2/3"/>
</dbReference>
<dbReference type="Gene3D" id="1.10.1790.10">
    <property type="entry name" value="PRD domain"/>
    <property type="match status" value="2"/>
</dbReference>
<feature type="domain" description="PTS EIIB type-2" evidence="7">
    <location>
        <begin position="406"/>
        <end position="498"/>
    </location>
</feature>
<evidence type="ECO:0000313" key="9">
    <source>
        <dbReference type="EMBL" id="CEN27999.1"/>
    </source>
</evidence>
<dbReference type="Pfam" id="PF08279">
    <property type="entry name" value="HTH_11"/>
    <property type="match status" value="1"/>
</dbReference>
<dbReference type="RefSeq" id="WP_047915191.1">
    <property type="nucleotide sequence ID" value="NZ_LN774769.1"/>
</dbReference>
<evidence type="ECO:0000313" key="10">
    <source>
        <dbReference type="Proteomes" id="UP000033166"/>
    </source>
</evidence>
<dbReference type="InterPro" id="IPR002178">
    <property type="entry name" value="PTS_EIIA_type-2_dom"/>
</dbReference>
<keyword evidence="2" id="KW-0677">Repeat</keyword>
<dbReference type="Pfam" id="PF00874">
    <property type="entry name" value="PRD"/>
    <property type="match status" value="2"/>
</dbReference>
<evidence type="ECO:0000256" key="5">
    <source>
        <dbReference type="ARBA" id="ARBA00023163"/>
    </source>
</evidence>
<gene>
    <name evidence="9" type="ORF">LACPI_0799</name>
</gene>
<accession>A0A0D6DW28</accession>
<dbReference type="InterPro" id="IPR036634">
    <property type="entry name" value="PRD_sf"/>
</dbReference>
<dbReference type="Gene3D" id="3.40.50.2300">
    <property type="match status" value="1"/>
</dbReference>
<keyword evidence="4" id="KW-0010">Activator</keyword>
<dbReference type="InterPro" id="IPR007737">
    <property type="entry name" value="Mga_HTH"/>
</dbReference>
<evidence type="ECO:0000259" key="8">
    <source>
        <dbReference type="PROSITE" id="PS51372"/>
    </source>
</evidence>
<dbReference type="Gene3D" id="3.40.930.10">
    <property type="entry name" value="Mannitol-specific EII, Chain A"/>
    <property type="match status" value="1"/>
</dbReference>
<dbReference type="InterPro" id="IPR013011">
    <property type="entry name" value="PTS_EIIB_2"/>
</dbReference>
<dbReference type="EMBL" id="LN774769">
    <property type="protein sequence ID" value="CEN27999.1"/>
    <property type="molecule type" value="Genomic_DNA"/>
</dbReference>
<dbReference type="SUPFAM" id="SSF52794">
    <property type="entry name" value="PTS system IIB component-like"/>
    <property type="match status" value="1"/>
</dbReference>
<evidence type="ECO:0000256" key="1">
    <source>
        <dbReference type="ARBA" id="ARBA00022679"/>
    </source>
</evidence>
<protein>
    <submittedName>
        <fullName evidence="9">BglG family Transcriptional antiterminator</fullName>
    </submittedName>
</protein>
<dbReference type="PROSITE" id="PS51094">
    <property type="entry name" value="PTS_EIIA_TYPE_2"/>
    <property type="match status" value="1"/>
</dbReference>
<dbReference type="InterPro" id="IPR036388">
    <property type="entry name" value="WH-like_DNA-bd_sf"/>
</dbReference>
<dbReference type="InterPro" id="IPR016152">
    <property type="entry name" value="PTrfase/Anion_transptr"/>
</dbReference>
<dbReference type="PROSITE" id="PS51372">
    <property type="entry name" value="PRD_2"/>
    <property type="match status" value="2"/>
</dbReference>
<dbReference type="HOGENOM" id="CLU_013442_5_0_9"/>
<evidence type="ECO:0000259" key="6">
    <source>
        <dbReference type="PROSITE" id="PS51094"/>
    </source>
</evidence>
<dbReference type="GO" id="GO:0006355">
    <property type="term" value="P:regulation of DNA-templated transcription"/>
    <property type="evidence" value="ECO:0007669"/>
    <property type="project" value="InterPro"/>
</dbReference>
<dbReference type="GO" id="GO:0008982">
    <property type="term" value="F:protein-N(PI)-phosphohistidine-sugar phosphotransferase activity"/>
    <property type="evidence" value="ECO:0007669"/>
    <property type="project" value="InterPro"/>
</dbReference>
<dbReference type="KEGG" id="lpk:LACPI_0799"/>
<dbReference type="Pfam" id="PF00359">
    <property type="entry name" value="PTS_EIIA_2"/>
    <property type="match status" value="1"/>
</dbReference>
<dbReference type="InterPro" id="IPR011608">
    <property type="entry name" value="PRD"/>
</dbReference>
<keyword evidence="5" id="KW-0804">Transcription</keyword>
<dbReference type="InterPro" id="IPR013196">
    <property type="entry name" value="HTH_11"/>
</dbReference>
<keyword evidence="1" id="KW-0808">Transferase</keyword>
<dbReference type="AlphaFoldDB" id="A0A0D6DW28"/>
<dbReference type="SUPFAM" id="SSF63520">
    <property type="entry name" value="PTS-regulatory domain, PRD"/>
    <property type="match status" value="2"/>
</dbReference>
<dbReference type="PROSITE" id="PS51099">
    <property type="entry name" value="PTS_EIIB_TYPE_2"/>
    <property type="match status" value="1"/>
</dbReference>
<dbReference type="Gene3D" id="1.10.10.10">
    <property type="entry name" value="Winged helix-like DNA-binding domain superfamily/Winged helix DNA-binding domain"/>
    <property type="match status" value="1"/>
</dbReference>
<dbReference type="CDD" id="cd05568">
    <property type="entry name" value="PTS_IIB_bgl_like"/>
    <property type="match status" value="1"/>
</dbReference>
<dbReference type="PANTHER" id="PTHR30185">
    <property type="entry name" value="CRYPTIC BETA-GLUCOSIDE BGL OPERON ANTITERMINATOR"/>
    <property type="match status" value="1"/>
</dbReference>
<dbReference type="Pfam" id="PF05043">
    <property type="entry name" value="Mga"/>
    <property type="match status" value="1"/>
</dbReference>
<dbReference type="Pfam" id="PF02302">
    <property type="entry name" value="PTS_IIB"/>
    <property type="match status" value="1"/>
</dbReference>
<feature type="domain" description="PTS EIIA type-2" evidence="6">
    <location>
        <begin position="514"/>
        <end position="661"/>
    </location>
</feature>
<proteinExistence type="predicted"/>
<name>A0A0D6DW28_9LACT</name>
<dbReference type="GO" id="GO:0009401">
    <property type="term" value="P:phosphoenolpyruvate-dependent sugar phosphotransferase system"/>
    <property type="evidence" value="ECO:0007669"/>
    <property type="project" value="InterPro"/>
</dbReference>
<keyword evidence="3" id="KW-0805">Transcription regulation</keyword>
<evidence type="ECO:0000256" key="3">
    <source>
        <dbReference type="ARBA" id="ARBA00023015"/>
    </source>
</evidence>
<feature type="domain" description="PRD" evidence="8">
    <location>
        <begin position="296"/>
        <end position="403"/>
    </location>
</feature>
<dbReference type="SUPFAM" id="SSF55804">
    <property type="entry name" value="Phoshotransferase/anion transport protein"/>
    <property type="match status" value="1"/>
</dbReference>
<sequence length="662" mass="74839">MLKKEDQLLQALYQNRHKFLTAVEIGEYIGMSERTVRTYIRQLNPLLTSNGAEIIVKHGAGFKLEIYMPQAFDILYKKQQYLDTLPTTTDNSDRLDNRENYLLTRLLLNDTAVLFETLMSELFISRSTLSKECRNLKQLLSPYRLAVTSRTGKGVYITGMERDKRRFIMDYFFGQNYVQFVQEHIGDTHFFAGIRLDAITLIIIEECRKADLKVHDFVIQNLVLHLALSINRLKQSISISTTEIVEVSDTTIAYQVAKKIIARVEVLQQINFPSQEVSFLALHLVSKATETKQGEPAEHSLEIALRSCLSRSDKETGYSFSEDTELISALIAHITAMQLRVANGMVLVNPLLDKVKSNFNFEFQLTQDILGQLPQLSASQISDDEWAYLTLHFMVALEKAKDKQTIRVLVVCATGIGSAQLLRTRIEKTFGKKITIVGVYGYFDLSQAMLTEVDVIISSIDLSKLVFTVPTVHVSVFLDKDDVNRISTTFDKVRPRGYHSEIDQLSSLTTTEKRELCQSLFSAESFSITTESQKISVIDTLLNQLKIGENDGYKTRMYEQILSREQLSSVVFSDSIAVPHPIVPQGITAKIGVAISKTGINWQSDFPKIHIVFLLSPSQTENPHLTLATKAIVALLDLPDVQEKLLVAETFDDFIDLFIPLI</sequence>
<dbReference type="PANTHER" id="PTHR30185:SF18">
    <property type="entry name" value="TRANSCRIPTIONAL REGULATOR MTLR"/>
    <property type="match status" value="1"/>
</dbReference>
<reference evidence="10" key="1">
    <citation type="submission" date="2015-01" db="EMBL/GenBank/DDBJ databases">
        <authorList>
            <person name="Andreevskaya M."/>
        </authorList>
    </citation>
    <scope>NUCLEOTIDE SEQUENCE [LARGE SCALE GENOMIC DNA]</scope>
    <source>
        <strain evidence="10">MKFS47</strain>
    </source>
</reference>
<organism evidence="9 10">
    <name type="scientific">Pseudolactococcus piscium MKFS47</name>
    <dbReference type="NCBI Taxonomy" id="297352"/>
    <lineage>
        <taxon>Bacteria</taxon>
        <taxon>Bacillati</taxon>
        <taxon>Bacillota</taxon>
        <taxon>Bacilli</taxon>
        <taxon>Lactobacillales</taxon>
        <taxon>Streptococcaceae</taxon>
        <taxon>Pseudolactococcus</taxon>
    </lineage>
</organism>
<evidence type="ECO:0000256" key="4">
    <source>
        <dbReference type="ARBA" id="ARBA00023159"/>
    </source>
</evidence>
<dbReference type="Proteomes" id="UP000033166">
    <property type="component" value="Chromosome I"/>
</dbReference>
<dbReference type="InterPro" id="IPR050661">
    <property type="entry name" value="BglG_antiterminators"/>
</dbReference>
<dbReference type="InterPro" id="IPR036095">
    <property type="entry name" value="PTS_EIIB-like_sf"/>
</dbReference>
<evidence type="ECO:0000259" key="7">
    <source>
        <dbReference type="PROSITE" id="PS51099"/>
    </source>
</evidence>
<evidence type="ECO:0000256" key="2">
    <source>
        <dbReference type="ARBA" id="ARBA00022737"/>
    </source>
</evidence>